<comment type="caution">
    <text evidence="6">The sequence shown here is derived from an EMBL/GenBank/DDBJ whole genome shotgun (WGS) entry which is preliminary data.</text>
</comment>
<dbReference type="HOGENOM" id="CLU_047691_18_0_9"/>
<keyword evidence="2" id="KW-0731">Sigma factor</keyword>
<dbReference type="EMBL" id="ACBZ01000047">
    <property type="protein sequence ID" value="EEG50000.1"/>
    <property type="molecule type" value="Genomic_DNA"/>
</dbReference>
<dbReference type="GeneID" id="86820363"/>
<keyword evidence="1" id="KW-0805">Transcription regulation</keyword>
<keyword evidence="7" id="KW-1185">Reference proteome</keyword>
<dbReference type="eggNOG" id="COG1595">
    <property type="taxonomic scope" value="Bacteria"/>
</dbReference>
<protein>
    <recommendedName>
        <fullName evidence="5">RNA polymerase sigma-70 region 2 domain-containing protein</fullName>
    </recommendedName>
</protein>
<dbReference type="GO" id="GO:0003677">
    <property type="term" value="F:DNA binding"/>
    <property type="evidence" value="ECO:0007669"/>
    <property type="project" value="UniProtKB-KW"/>
</dbReference>
<evidence type="ECO:0000256" key="3">
    <source>
        <dbReference type="ARBA" id="ARBA00023125"/>
    </source>
</evidence>
<organism evidence="6 7">
    <name type="scientific">Blautia hydrogenotrophica (strain DSM 10507 / JCM 14656 / S5a33)</name>
    <name type="common">Ruminococcus hydrogenotrophicus</name>
    <dbReference type="NCBI Taxonomy" id="476272"/>
    <lineage>
        <taxon>Bacteria</taxon>
        <taxon>Bacillati</taxon>
        <taxon>Bacillota</taxon>
        <taxon>Clostridia</taxon>
        <taxon>Lachnospirales</taxon>
        <taxon>Lachnospiraceae</taxon>
        <taxon>Blautia</taxon>
    </lineage>
</organism>
<feature type="domain" description="RNA polymerase sigma-70 region 2" evidence="5">
    <location>
        <begin position="10"/>
        <end position="72"/>
    </location>
</feature>
<reference evidence="6 7" key="2">
    <citation type="submission" date="2009-02" db="EMBL/GenBank/DDBJ databases">
        <title>Draft genome sequence of Blautia hydrogenotrophica DSM 10507 (Ruminococcus hydrogenotrophicus DSM 10507).</title>
        <authorList>
            <person name="Sudarsanam P."/>
            <person name="Ley R."/>
            <person name="Guruge J."/>
            <person name="Turnbaugh P.J."/>
            <person name="Mahowald M."/>
            <person name="Liep D."/>
            <person name="Gordon J."/>
        </authorList>
    </citation>
    <scope>NUCLEOTIDE SEQUENCE [LARGE SCALE GENOMIC DNA]</scope>
    <source>
        <strain evidence="7">DSM 10507 / JCM 14656 / S5a33</strain>
    </source>
</reference>
<dbReference type="InterPro" id="IPR007627">
    <property type="entry name" value="RNA_pol_sigma70_r2"/>
</dbReference>
<keyword evidence="4" id="KW-0804">Transcription</keyword>
<evidence type="ECO:0000256" key="2">
    <source>
        <dbReference type="ARBA" id="ARBA00023082"/>
    </source>
</evidence>
<reference evidence="6 7" key="1">
    <citation type="submission" date="2009-01" db="EMBL/GenBank/DDBJ databases">
        <authorList>
            <person name="Fulton L."/>
            <person name="Clifton S."/>
            <person name="Fulton B."/>
            <person name="Xu J."/>
            <person name="Minx P."/>
            <person name="Pepin K.H."/>
            <person name="Johnson M."/>
            <person name="Bhonagiri V."/>
            <person name="Nash W.E."/>
            <person name="Mardis E.R."/>
            <person name="Wilson R.K."/>
        </authorList>
    </citation>
    <scope>NUCLEOTIDE SEQUENCE [LARGE SCALE GENOMIC DNA]</scope>
    <source>
        <strain evidence="7">DSM 10507 / JCM 14656 / S5a33</strain>
    </source>
</reference>
<dbReference type="GO" id="GO:0016987">
    <property type="term" value="F:sigma factor activity"/>
    <property type="evidence" value="ECO:0007669"/>
    <property type="project" value="UniProtKB-KW"/>
</dbReference>
<proteinExistence type="predicted"/>
<dbReference type="InterPro" id="IPR013325">
    <property type="entry name" value="RNA_pol_sigma_r2"/>
</dbReference>
<dbReference type="PATRIC" id="fig|476272.21.peg.2425"/>
<evidence type="ECO:0000256" key="4">
    <source>
        <dbReference type="ARBA" id="ARBA00023163"/>
    </source>
</evidence>
<dbReference type="AlphaFoldDB" id="C0CJR0"/>
<dbReference type="GO" id="GO:0006352">
    <property type="term" value="P:DNA-templated transcription initiation"/>
    <property type="evidence" value="ECO:0007669"/>
    <property type="project" value="InterPro"/>
</dbReference>
<accession>C0CJR0</accession>
<dbReference type="PANTHER" id="PTHR43133:SF8">
    <property type="entry name" value="RNA POLYMERASE SIGMA FACTOR HI_1459-RELATED"/>
    <property type="match status" value="1"/>
</dbReference>
<dbReference type="InterPro" id="IPR039425">
    <property type="entry name" value="RNA_pol_sigma-70-like"/>
</dbReference>
<dbReference type="SUPFAM" id="SSF88946">
    <property type="entry name" value="Sigma2 domain of RNA polymerase sigma factors"/>
    <property type="match status" value="1"/>
</dbReference>
<gene>
    <name evidence="6" type="ORF">RUMHYD_01080</name>
</gene>
<sequence>MKIERFDEIYLRYYRLSLKVAYSVVHDVELAQDICQEVFITMFFKLDEIDEEFAKAWILSYSRRIAVDFCRKSYHKHEVISGLDANENGSGIWTGDPEDLVVRKELCRKKLRVFYSLKQRNEVWYELIRRVSVNEENPVSVASDYGISVAYLRTQISRARHWMAEELRRQGND</sequence>
<evidence type="ECO:0000256" key="1">
    <source>
        <dbReference type="ARBA" id="ARBA00023015"/>
    </source>
</evidence>
<dbReference type="Proteomes" id="UP000003100">
    <property type="component" value="Unassembled WGS sequence"/>
</dbReference>
<name>C0CJR0_BLAHS</name>
<evidence type="ECO:0000313" key="6">
    <source>
        <dbReference type="EMBL" id="EEG50000.1"/>
    </source>
</evidence>
<dbReference type="PANTHER" id="PTHR43133">
    <property type="entry name" value="RNA POLYMERASE ECF-TYPE SIGMA FACTO"/>
    <property type="match status" value="1"/>
</dbReference>
<keyword evidence="3" id="KW-0238">DNA-binding</keyword>
<dbReference type="Gene3D" id="1.10.1740.10">
    <property type="match status" value="1"/>
</dbReference>
<evidence type="ECO:0000313" key="7">
    <source>
        <dbReference type="Proteomes" id="UP000003100"/>
    </source>
</evidence>
<dbReference type="RefSeq" id="WP_005946894.1">
    <property type="nucleotide sequence ID" value="NZ_CP136423.1"/>
</dbReference>
<dbReference type="Pfam" id="PF04542">
    <property type="entry name" value="Sigma70_r2"/>
    <property type="match status" value="1"/>
</dbReference>
<evidence type="ECO:0000259" key="5">
    <source>
        <dbReference type="Pfam" id="PF04542"/>
    </source>
</evidence>